<protein>
    <submittedName>
        <fullName evidence="3">Uncharacterized protein</fullName>
    </submittedName>
</protein>
<evidence type="ECO:0000313" key="2">
    <source>
        <dbReference type="EMBL" id="KAK7005546.1"/>
    </source>
</evidence>
<evidence type="ECO:0000256" key="1">
    <source>
        <dbReference type="SAM" id="Coils"/>
    </source>
</evidence>
<evidence type="ECO:0000313" key="4">
    <source>
        <dbReference type="Proteomes" id="UP001362999"/>
    </source>
</evidence>
<gene>
    <name evidence="3" type="ORF">R3P38DRAFT_3515986</name>
    <name evidence="2" type="ORF">R3P38DRAFT_3604923</name>
</gene>
<keyword evidence="4" id="KW-1185">Reference proteome</keyword>
<accession>A0AAW0BQT3</accession>
<evidence type="ECO:0000313" key="3">
    <source>
        <dbReference type="EMBL" id="KAK7029073.1"/>
    </source>
</evidence>
<dbReference type="EMBL" id="JAWWNJ010000078">
    <property type="protein sequence ID" value="KAK7005546.1"/>
    <property type="molecule type" value="Genomic_DNA"/>
</dbReference>
<reference evidence="3 4" key="1">
    <citation type="journal article" date="2024" name="J Genomics">
        <title>Draft genome sequencing and assembly of Favolaschia claudopus CIRM-BRFM 2984 isolated from oak limbs.</title>
        <authorList>
            <person name="Navarro D."/>
            <person name="Drula E."/>
            <person name="Chaduli D."/>
            <person name="Cazenave R."/>
            <person name="Ahrendt S."/>
            <person name="Wang J."/>
            <person name="Lipzen A."/>
            <person name="Daum C."/>
            <person name="Barry K."/>
            <person name="Grigoriev I.V."/>
            <person name="Favel A."/>
            <person name="Rosso M.N."/>
            <person name="Martin F."/>
        </authorList>
    </citation>
    <scope>NUCLEOTIDE SEQUENCE [LARGE SCALE GENOMIC DNA]</scope>
    <source>
        <strain evidence="3 4">CIRM-BRFM 2984</strain>
    </source>
</reference>
<feature type="coiled-coil region" evidence="1">
    <location>
        <begin position="77"/>
        <end position="122"/>
    </location>
</feature>
<proteinExistence type="predicted"/>
<comment type="caution">
    <text evidence="3">The sequence shown here is derived from an EMBL/GenBank/DDBJ whole genome shotgun (WGS) entry which is preliminary data.</text>
</comment>
<keyword evidence="1" id="KW-0175">Coiled coil</keyword>
<dbReference type="EMBL" id="JAWWNJ010000027">
    <property type="protein sequence ID" value="KAK7029073.1"/>
    <property type="molecule type" value="Genomic_DNA"/>
</dbReference>
<dbReference type="AlphaFoldDB" id="A0AAW0BQT3"/>
<sequence length="258" mass="28907">MSIRNDPFEMSMGESDRGTEVLSLNLMAPAIQHLGFWTHLKRYSADLLAEGVVLDANESTVIDAPDPNSIRSHVNTILRLTAENQQLHSALSNLQETTSTTMKKLRAERKAFKMQARRAQESLATVRGDFKAIATWDAKDGQMYSMLTRRLVLRISGAGCPENKVKDVILSCAGVFGVNAKNLTLSAPSVARMKKEGRYISLIQIGREIEIRSHPAFKDTTWHKGSCSRVQFTQFRKKKIKDTWPAVKTAQIPVFSSW</sequence>
<name>A0AAW0BQT3_9AGAR</name>
<dbReference type="Proteomes" id="UP001362999">
    <property type="component" value="Unassembled WGS sequence"/>
</dbReference>
<organism evidence="3 4">
    <name type="scientific">Favolaschia claudopus</name>
    <dbReference type="NCBI Taxonomy" id="2862362"/>
    <lineage>
        <taxon>Eukaryota</taxon>
        <taxon>Fungi</taxon>
        <taxon>Dikarya</taxon>
        <taxon>Basidiomycota</taxon>
        <taxon>Agaricomycotina</taxon>
        <taxon>Agaricomycetes</taxon>
        <taxon>Agaricomycetidae</taxon>
        <taxon>Agaricales</taxon>
        <taxon>Marasmiineae</taxon>
        <taxon>Mycenaceae</taxon>
        <taxon>Favolaschia</taxon>
    </lineage>
</organism>